<dbReference type="GO" id="GO:0005840">
    <property type="term" value="C:ribosome"/>
    <property type="evidence" value="ECO:0007669"/>
    <property type="project" value="UniProtKB-KW"/>
</dbReference>
<geneLocation type="mitochondrion" evidence="4"/>
<evidence type="ECO:0000256" key="2">
    <source>
        <dbReference type="ARBA" id="ARBA00022980"/>
    </source>
</evidence>
<reference evidence="4" key="1">
    <citation type="journal article" date="2017" name="Curr. Biol.">
        <title>A New Lineage of Eukaryotes Illuminates Early Mitochondrial Genome Reduction.</title>
        <authorList>
            <person name="Janouskovec J."/>
            <person name="Tikhonenkov D.V."/>
            <person name="Burki F."/>
            <person name="Howe A.T."/>
            <person name="Rohwer F.L."/>
            <person name="Mylnikov A.P."/>
            <person name="Keeling P.J."/>
        </authorList>
    </citation>
    <scope>NUCLEOTIDE SEQUENCE</scope>
    <source>
        <strain evidence="4">TD-1</strain>
    </source>
</reference>
<dbReference type="GO" id="GO:1990904">
    <property type="term" value="C:ribonucleoprotein complex"/>
    <property type="evidence" value="ECO:0007669"/>
    <property type="project" value="UniProtKB-KW"/>
</dbReference>
<dbReference type="Gene3D" id="1.10.1900.20">
    <property type="entry name" value="Ribosomal protein L20"/>
    <property type="match status" value="1"/>
</dbReference>
<dbReference type="GO" id="GO:0003735">
    <property type="term" value="F:structural constituent of ribosome"/>
    <property type="evidence" value="ECO:0007669"/>
    <property type="project" value="InterPro"/>
</dbReference>
<dbReference type="SUPFAM" id="SSF74731">
    <property type="entry name" value="Ribosomal protein L20"/>
    <property type="match status" value="1"/>
</dbReference>
<dbReference type="GO" id="GO:0019843">
    <property type="term" value="F:rRNA binding"/>
    <property type="evidence" value="ECO:0007669"/>
    <property type="project" value="InterPro"/>
</dbReference>
<sequence>MLPKKSAPKRSALYGYSHRRLRKRNMKGSWITAMNAGLRPYGLTYSFFMARLRTRGIILNRKMIVELILREPFTFRQLLLSLLK</sequence>
<comment type="similarity">
    <text evidence="1">Belongs to the bacterial ribosomal protein bL20 family.</text>
</comment>
<dbReference type="InterPro" id="IPR035566">
    <property type="entry name" value="Ribosomal_protein_bL20_C"/>
</dbReference>
<evidence type="ECO:0000313" key="4">
    <source>
        <dbReference type="EMBL" id="ATY40920.1"/>
    </source>
</evidence>
<dbReference type="PRINTS" id="PR00062">
    <property type="entry name" value="RIBOSOMALL20"/>
</dbReference>
<accession>A0A2H4R8D9</accession>
<keyword evidence="2 4" id="KW-0689">Ribosomal protein</keyword>
<dbReference type="AlphaFoldDB" id="A0A2H4R8D9"/>
<dbReference type="Pfam" id="PF00453">
    <property type="entry name" value="Ribosomal_L20"/>
    <property type="match status" value="1"/>
</dbReference>
<dbReference type="InterPro" id="IPR005813">
    <property type="entry name" value="Ribosomal_bL20"/>
</dbReference>
<evidence type="ECO:0000256" key="1">
    <source>
        <dbReference type="ARBA" id="ARBA00007698"/>
    </source>
</evidence>
<dbReference type="RefSeq" id="YP_009446432.1">
    <property type="nucleotide sequence ID" value="NC_036491.1"/>
</dbReference>
<name>A0A2H4R8D9_9EUKA</name>
<dbReference type="GeneID" id="35199361"/>
<protein>
    <submittedName>
        <fullName evidence="4">Ribosomal protein L20</fullName>
    </submittedName>
</protein>
<dbReference type="PANTHER" id="PTHR10986">
    <property type="entry name" value="39S RIBOSOMAL PROTEIN L20"/>
    <property type="match status" value="1"/>
</dbReference>
<keyword evidence="3" id="KW-0687">Ribonucleoprotein</keyword>
<dbReference type="GO" id="GO:0006412">
    <property type="term" value="P:translation"/>
    <property type="evidence" value="ECO:0007669"/>
    <property type="project" value="InterPro"/>
</dbReference>
<evidence type="ECO:0000256" key="3">
    <source>
        <dbReference type="ARBA" id="ARBA00023274"/>
    </source>
</evidence>
<organism evidence="4">
    <name type="scientific">Ancoracysta twista</name>
    <dbReference type="NCBI Taxonomy" id="2044563"/>
    <lineage>
        <taxon>Eukaryota</taxon>
        <taxon>Provora</taxon>
        <taxon>Nebulidia</taxon>
        <taxon>Nebulidea</taxon>
        <taxon>Nebulidida</taxon>
        <taxon>Nebulidae</taxon>
    </lineage>
</organism>
<proteinExistence type="inferred from homology"/>
<dbReference type="EMBL" id="MG202008">
    <property type="protein sequence ID" value="ATY40920.1"/>
    <property type="molecule type" value="Genomic_DNA"/>
</dbReference>
<keyword evidence="4" id="KW-0496">Mitochondrion</keyword>
<gene>
    <name evidence="4" type="primary">rpl20</name>
</gene>